<dbReference type="GO" id="GO:0005315">
    <property type="term" value="F:phosphate transmembrane transporter activity"/>
    <property type="evidence" value="ECO:0007669"/>
    <property type="project" value="InterPro"/>
</dbReference>
<evidence type="ECO:0000313" key="10">
    <source>
        <dbReference type="WBParaSite" id="PSAMB.scaffold419size51979.g5863.t1"/>
    </source>
</evidence>
<evidence type="ECO:0000256" key="7">
    <source>
        <dbReference type="ARBA" id="ARBA00023136"/>
    </source>
</evidence>
<evidence type="ECO:0000256" key="4">
    <source>
        <dbReference type="ARBA" id="ARBA00022592"/>
    </source>
</evidence>
<dbReference type="GO" id="GO:0035435">
    <property type="term" value="P:phosphate ion transmembrane transport"/>
    <property type="evidence" value="ECO:0007669"/>
    <property type="project" value="TreeGrafter"/>
</dbReference>
<proteinExistence type="inferred from homology"/>
<reference evidence="10" key="1">
    <citation type="submission" date="2022-11" db="UniProtKB">
        <authorList>
            <consortium name="WormBaseParasite"/>
        </authorList>
    </citation>
    <scope>IDENTIFICATION</scope>
</reference>
<dbReference type="PANTHER" id="PTHR11101">
    <property type="entry name" value="PHOSPHATE TRANSPORTER"/>
    <property type="match status" value="1"/>
</dbReference>
<evidence type="ECO:0000313" key="9">
    <source>
        <dbReference type="Proteomes" id="UP000887566"/>
    </source>
</evidence>
<dbReference type="Proteomes" id="UP000887566">
    <property type="component" value="Unplaced"/>
</dbReference>
<feature type="transmembrane region" description="Helical" evidence="8">
    <location>
        <begin position="224"/>
        <end position="248"/>
    </location>
</feature>
<evidence type="ECO:0000256" key="3">
    <source>
        <dbReference type="ARBA" id="ARBA00022448"/>
    </source>
</evidence>
<dbReference type="Pfam" id="PF01384">
    <property type="entry name" value="PHO4"/>
    <property type="match status" value="1"/>
</dbReference>
<dbReference type="PANTHER" id="PTHR11101:SF80">
    <property type="entry name" value="PHOSPHATE TRANSPORTER"/>
    <property type="match status" value="1"/>
</dbReference>
<evidence type="ECO:0000256" key="8">
    <source>
        <dbReference type="RuleBase" id="RU363058"/>
    </source>
</evidence>
<keyword evidence="4 8" id="KW-0592">Phosphate transport</keyword>
<organism evidence="9 10">
    <name type="scientific">Plectus sambesii</name>
    <dbReference type="NCBI Taxonomy" id="2011161"/>
    <lineage>
        <taxon>Eukaryota</taxon>
        <taxon>Metazoa</taxon>
        <taxon>Ecdysozoa</taxon>
        <taxon>Nematoda</taxon>
        <taxon>Chromadorea</taxon>
        <taxon>Plectida</taxon>
        <taxon>Plectina</taxon>
        <taxon>Plectoidea</taxon>
        <taxon>Plectidae</taxon>
        <taxon>Plectus</taxon>
    </lineage>
</organism>
<dbReference type="WBParaSite" id="PSAMB.scaffold419size51979.g5863.t1">
    <property type="protein sequence ID" value="PSAMB.scaffold419size51979.g5863.t1"/>
    <property type="gene ID" value="PSAMB.scaffold419size51979.g5863"/>
</dbReference>
<sequence>MDVTTALSDTLAVFQGQALWMLILGFAIALVLAFAIGANDTANSFGTSVGSKVLSLYQAYILASIFETLGAILIGYKVTDTMRKGVIDLGVYDNSEKELMLGQISVLAACGIWLLLATLLKLPVSTTHSIVGATIGYSLLLRGTEGIRWATVARIASSWFISPVMSGIASISLFLIIDWSVLRKARPLEAGLAILPVFYFICIAFNVFAILFDGSEFLGFNNLSMWTCIAISGVVGLLVAIFVMVYGAPRLKKWILSKTVETVECVEISGPGSSRELKLMETLDTKPSSRGLIEYMQVPTNEENGGIIVGDASVTGRTEGKNSVTRVSFANSDGKRVEAPVRVPFIRRIFSRRKEHPQAARVFSFLQVLTACFGGFAHGGNDVSNAIAPLVSLYLIYKENSVLQTGQTPLWLLLYGAFGMCLGLWILGHRVIYTVGEGLTKITPASGFTIELGSAITVLIASKFGLPISSTHCKVGSVVAVGLVQSDEPVQWHTFGNIFLSWIVTLPVAGLLSAGIMFLLRLFL</sequence>
<protein>
    <recommendedName>
        <fullName evidence="8">Phosphate transporter</fullName>
    </recommendedName>
</protein>
<feature type="transmembrane region" description="Helical" evidence="8">
    <location>
        <begin position="191"/>
        <end position="212"/>
    </location>
</feature>
<keyword evidence="7 8" id="KW-0472">Membrane</keyword>
<name>A0A914WJA4_9BILA</name>
<keyword evidence="9" id="KW-1185">Reference proteome</keyword>
<feature type="transmembrane region" description="Helical" evidence="8">
    <location>
        <begin position="99"/>
        <end position="120"/>
    </location>
</feature>
<evidence type="ECO:0000256" key="1">
    <source>
        <dbReference type="ARBA" id="ARBA00004141"/>
    </source>
</evidence>
<feature type="transmembrane region" description="Helical" evidence="8">
    <location>
        <begin position="410"/>
        <end position="428"/>
    </location>
</feature>
<evidence type="ECO:0000256" key="5">
    <source>
        <dbReference type="ARBA" id="ARBA00022692"/>
    </source>
</evidence>
<feature type="transmembrane region" description="Helical" evidence="8">
    <location>
        <begin position="499"/>
        <end position="520"/>
    </location>
</feature>
<feature type="transmembrane region" description="Helical" evidence="8">
    <location>
        <begin position="359"/>
        <end position="377"/>
    </location>
</feature>
<dbReference type="AlphaFoldDB" id="A0A914WJA4"/>
<feature type="transmembrane region" description="Helical" evidence="8">
    <location>
        <begin position="57"/>
        <end position="78"/>
    </location>
</feature>
<keyword evidence="3 8" id="KW-0813">Transport</keyword>
<dbReference type="GO" id="GO:0016020">
    <property type="term" value="C:membrane"/>
    <property type="evidence" value="ECO:0007669"/>
    <property type="project" value="UniProtKB-SubCell"/>
</dbReference>
<keyword evidence="6 8" id="KW-1133">Transmembrane helix</keyword>
<dbReference type="InterPro" id="IPR001204">
    <property type="entry name" value="Phos_transporter"/>
</dbReference>
<evidence type="ECO:0000256" key="6">
    <source>
        <dbReference type="ARBA" id="ARBA00022989"/>
    </source>
</evidence>
<comment type="similarity">
    <text evidence="2 8">Belongs to the inorganic phosphate transporter (PiT) (TC 2.A.20) family.</text>
</comment>
<accession>A0A914WJA4</accession>
<feature type="transmembrane region" description="Helical" evidence="8">
    <location>
        <begin position="18"/>
        <end position="37"/>
    </location>
</feature>
<keyword evidence="5 8" id="KW-0812">Transmembrane</keyword>
<comment type="function">
    <text evidence="8">Sodium-phosphate symporter.</text>
</comment>
<comment type="subcellular location">
    <subcellularLocation>
        <location evidence="1 8">Membrane</location>
        <topology evidence="1 8">Multi-pass membrane protein</topology>
    </subcellularLocation>
</comment>
<feature type="transmembrane region" description="Helical" evidence="8">
    <location>
        <begin position="159"/>
        <end position="179"/>
    </location>
</feature>
<evidence type="ECO:0000256" key="2">
    <source>
        <dbReference type="ARBA" id="ARBA00009916"/>
    </source>
</evidence>